<proteinExistence type="predicted"/>
<evidence type="ECO:0000256" key="1">
    <source>
        <dbReference type="SAM" id="MobiDB-lite"/>
    </source>
</evidence>
<dbReference type="RefSeq" id="WP_169795501.1">
    <property type="nucleotide sequence ID" value="NZ_FNSN01000003.1"/>
</dbReference>
<sequence>MGGFLGADVEQLRALARTLERGAQDLSSRLRSLDALVAEPGPWQGPDLQRFQATWHSETTPEARHCIQSLLSAARALQQQAQEQEKASVAAGGSGATGAGGAPPSVDGSDRRSQGRGAEGERGREGGGQGDPGGHTDGPQPLPNGLGKPVPGTSVPRPEAPPWRSDPDSQGHGTSDAGWGDHAKKLVVETAAEAGGAGWPDASRNLLHYLGNSGEPLTQNVDQMLKDVPQLRGQADADVTNLARSAVADAKGSGATGPVTYPVSTDWKGYYITKDQSANWFYATGGIQYSTQGQVTVYPPEQPGGEWRYVTDTAVSYRDRYNWDGTKATDIGPFHVTDAEMGHLNEVGLAQNFNMVGRSGNRHGDGTVS</sequence>
<dbReference type="InterPro" id="IPR036689">
    <property type="entry name" value="ESAT-6-like_sf"/>
</dbReference>
<evidence type="ECO:0000313" key="3">
    <source>
        <dbReference type="Proteomes" id="UP000182652"/>
    </source>
</evidence>
<dbReference type="SUPFAM" id="SSF140453">
    <property type="entry name" value="EsxAB dimer-like"/>
    <property type="match status" value="1"/>
</dbReference>
<dbReference type="Gene3D" id="1.10.287.1060">
    <property type="entry name" value="ESAT-6-like"/>
    <property type="match status" value="1"/>
</dbReference>
<dbReference type="STRING" id="156980.SAMN04489745_1242"/>
<keyword evidence="3" id="KW-1185">Reference proteome</keyword>
<dbReference type="AlphaFoldDB" id="A0A1H4M725"/>
<dbReference type="EMBL" id="FNSN01000003">
    <property type="protein sequence ID" value="SEB78554.1"/>
    <property type="molecule type" value="Genomic_DNA"/>
</dbReference>
<gene>
    <name evidence="2" type="ORF">SAMN04489745_1242</name>
</gene>
<feature type="compositionally biased region" description="Gly residues" evidence="1">
    <location>
        <begin position="92"/>
        <end position="101"/>
    </location>
</feature>
<name>A0A1H4M725_9MICC</name>
<feature type="compositionally biased region" description="Gly residues" evidence="1">
    <location>
        <begin position="126"/>
        <end position="136"/>
    </location>
</feature>
<feature type="compositionally biased region" description="Low complexity" evidence="1">
    <location>
        <begin position="78"/>
        <end position="91"/>
    </location>
</feature>
<feature type="compositionally biased region" description="Basic and acidic residues" evidence="1">
    <location>
        <begin position="108"/>
        <end position="125"/>
    </location>
</feature>
<dbReference type="Proteomes" id="UP000182652">
    <property type="component" value="Unassembled WGS sequence"/>
</dbReference>
<protein>
    <submittedName>
        <fullName evidence="2">Proteins of 100 residues with WXG</fullName>
    </submittedName>
</protein>
<evidence type="ECO:0000313" key="2">
    <source>
        <dbReference type="EMBL" id="SEB78554.1"/>
    </source>
</evidence>
<feature type="region of interest" description="Disordered" evidence="1">
    <location>
        <begin position="78"/>
        <end position="180"/>
    </location>
</feature>
<accession>A0A1H4M725</accession>
<reference evidence="2 3" key="1">
    <citation type="submission" date="2016-10" db="EMBL/GenBank/DDBJ databases">
        <authorList>
            <person name="de Groot N.N."/>
        </authorList>
    </citation>
    <scope>NUCLEOTIDE SEQUENCE [LARGE SCALE GENOMIC DNA]</scope>
    <source>
        <strain evidence="2 3">DSM 10495</strain>
    </source>
</reference>
<organism evidence="2 3">
    <name type="scientific">Arthrobacter woluwensis</name>
    <dbReference type="NCBI Taxonomy" id="156980"/>
    <lineage>
        <taxon>Bacteria</taxon>
        <taxon>Bacillati</taxon>
        <taxon>Actinomycetota</taxon>
        <taxon>Actinomycetes</taxon>
        <taxon>Micrococcales</taxon>
        <taxon>Micrococcaceae</taxon>
        <taxon>Arthrobacter</taxon>
    </lineage>
</organism>